<feature type="transmembrane region" description="Helical" evidence="8">
    <location>
        <begin position="271"/>
        <end position="292"/>
    </location>
</feature>
<proteinExistence type="predicted"/>
<dbReference type="GO" id="GO:0022857">
    <property type="term" value="F:transmembrane transporter activity"/>
    <property type="evidence" value="ECO:0007669"/>
    <property type="project" value="InterPro"/>
</dbReference>
<evidence type="ECO:0000256" key="4">
    <source>
        <dbReference type="ARBA" id="ARBA00022692"/>
    </source>
</evidence>
<organism evidence="10 11">
    <name type="scientific">Thermobifida cellulosilytica TB100</name>
    <dbReference type="NCBI Taxonomy" id="665004"/>
    <lineage>
        <taxon>Bacteria</taxon>
        <taxon>Bacillati</taxon>
        <taxon>Actinomycetota</taxon>
        <taxon>Actinomycetes</taxon>
        <taxon>Streptosporangiales</taxon>
        <taxon>Nocardiopsidaceae</taxon>
        <taxon>Thermobifida</taxon>
    </lineage>
</organism>
<dbReference type="STRING" id="665004.AC529_10125"/>
<evidence type="ECO:0000256" key="1">
    <source>
        <dbReference type="ARBA" id="ARBA00004429"/>
    </source>
</evidence>
<feature type="domain" description="Major facilitator superfamily (MFS) profile" evidence="9">
    <location>
        <begin position="29"/>
        <end position="416"/>
    </location>
</feature>
<keyword evidence="4 8" id="KW-0812">Transmembrane</keyword>
<evidence type="ECO:0000256" key="3">
    <source>
        <dbReference type="ARBA" id="ARBA00022475"/>
    </source>
</evidence>
<reference evidence="11" key="1">
    <citation type="journal article" date="2017" name="Acta Aliment.">
        <title>Plant polysaccharide degrading enzyme system of Thermpbifida cellulosilytica TB100 revealed by de novo genome project data.</title>
        <authorList>
            <person name="Toth A."/>
            <person name="Baka E."/>
            <person name="Luzics S."/>
            <person name="Bata-Vidacs I."/>
            <person name="Nagy I."/>
            <person name="Balint B."/>
            <person name="Herceg R."/>
            <person name="Olasz F."/>
            <person name="Wilk T."/>
            <person name="Nagy T."/>
            <person name="Kriszt B."/>
            <person name="Nagy I."/>
            <person name="Kukolya J."/>
        </authorList>
    </citation>
    <scope>NUCLEOTIDE SEQUENCE [LARGE SCALE GENOMIC DNA]</scope>
    <source>
        <strain evidence="11">TB100</strain>
    </source>
</reference>
<keyword evidence="11" id="KW-1185">Reference proteome</keyword>
<feature type="transmembrane region" description="Helical" evidence="8">
    <location>
        <begin position="304"/>
        <end position="337"/>
    </location>
</feature>
<feature type="transmembrane region" description="Helical" evidence="8">
    <location>
        <begin position="63"/>
        <end position="85"/>
    </location>
</feature>
<evidence type="ECO:0000256" key="2">
    <source>
        <dbReference type="ARBA" id="ARBA00022448"/>
    </source>
</evidence>
<dbReference type="PANTHER" id="PTHR23513">
    <property type="entry name" value="INTEGRAL MEMBRANE EFFLUX PROTEIN-RELATED"/>
    <property type="match status" value="1"/>
</dbReference>
<feature type="transmembrane region" description="Helical" evidence="8">
    <location>
        <begin position="32"/>
        <end position="51"/>
    </location>
</feature>
<evidence type="ECO:0000256" key="6">
    <source>
        <dbReference type="ARBA" id="ARBA00023136"/>
    </source>
</evidence>
<keyword evidence="6 8" id="KW-0472">Membrane</keyword>
<dbReference type="AlphaFoldDB" id="A0A147KHN4"/>
<gene>
    <name evidence="10" type="ORF">AC529_10125</name>
</gene>
<dbReference type="Gene3D" id="1.20.1250.20">
    <property type="entry name" value="MFS general substrate transporter like domains"/>
    <property type="match status" value="1"/>
</dbReference>
<dbReference type="CDD" id="cd06173">
    <property type="entry name" value="MFS_MefA_like"/>
    <property type="match status" value="1"/>
</dbReference>
<feature type="transmembrane region" description="Helical" evidence="8">
    <location>
        <begin position="191"/>
        <end position="208"/>
    </location>
</feature>
<feature type="transmembrane region" description="Helical" evidence="8">
    <location>
        <begin position="97"/>
        <end position="116"/>
    </location>
</feature>
<dbReference type="InterPro" id="IPR020846">
    <property type="entry name" value="MFS_dom"/>
</dbReference>
<dbReference type="PATRIC" id="fig|665004.4.peg.1601"/>
<sequence>MGLPSPIREDAVKLARLMIDTTPLRISREFRIVFTARIVSVFGLGFAAVALPTQVYELTGSSLLVATVHTANAVSVLCGTLVGGVLADRGDRRRLIVVGRASAVAGYTALAANSVLPEQPLLWVVYAAAVFIGFLGSFSAVALQAAAPGFVPRDKLPAAGALLALNGELGAVLAPALGGVLIATAGMGGNYALTALLSLVTTVLVWRLPRLEPDTDQRGEPVLRAVAAGARFATRHRVVGPLLLLGFAQLLFAAPHVLINEFTDTVLGGGPATVGLLYTAPALGALAGSLTSGWTGRVRRAGAALLGSVAVCGAAVLGLGLSPAFPLAFAFLVLLGYGQVSEEILRYALLQSHTPAALRGRVNSVWTAQATVGDSAGALTLGALAPLLGVAFAIAAGGVLTLLSVAALALAFPGLRAARVLTDSTPDDGAQERRTTATSGAGRPDPRPSPTTTDHEE</sequence>
<evidence type="ECO:0000259" key="9">
    <source>
        <dbReference type="PROSITE" id="PS50850"/>
    </source>
</evidence>
<accession>A0A147KHN4</accession>
<evidence type="ECO:0000256" key="8">
    <source>
        <dbReference type="SAM" id="Phobius"/>
    </source>
</evidence>
<dbReference type="InterPro" id="IPR010290">
    <property type="entry name" value="TM_effector"/>
</dbReference>
<comment type="caution">
    <text evidence="10">The sequence shown here is derived from an EMBL/GenBank/DDBJ whole genome shotgun (WGS) entry which is preliminary data.</text>
</comment>
<keyword evidence="2" id="KW-0813">Transport</keyword>
<dbReference type="PROSITE" id="PS50850">
    <property type="entry name" value="MFS"/>
    <property type="match status" value="1"/>
</dbReference>
<dbReference type="EMBL" id="LGEM01000071">
    <property type="protein sequence ID" value="KUP96822.1"/>
    <property type="molecule type" value="Genomic_DNA"/>
</dbReference>
<evidence type="ECO:0000256" key="7">
    <source>
        <dbReference type="SAM" id="MobiDB-lite"/>
    </source>
</evidence>
<dbReference type="SUPFAM" id="SSF103473">
    <property type="entry name" value="MFS general substrate transporter"/>
    <property type="match status" value="1"/>
</dbReference>
<dbReference type="InterPro" id="IPR036259">
    <property type="entry name" value="MFS_trans_sf"/>
</dbReference>
<feature type="transmembrane region" description="Helical" evidence="8">
    <location>
        <begin position="238"/>
        <end position="259"/>
    </location>
</feature>
<protein>
    <submittedName>
        <fullName evidence="10">MFS transporter</fullName>
    </submittedName>
</protein>
<evidence type="ECO:0000313" key="11">
    <source>
        <dbReference type="Proteomes" id="UP000074382"/>
    </source>
</evidence>
<dbReference type="Pfam" id="PF05977">
    <property type="entry name" value="MFS_3"/>
    <property type="match status" value="1"/>
</dbReference>
<dbReference type="Proteomes" id="UP000074382">
    <property type="component" value="Unassembled WGS sequence"/>
</dbReference>
<feature type="transmembrane region" description="Helical" evidence="8">
    <location>
        <begin position="122"/>
        <end position="147"/>
    </location>
</feature>
<evidence type="ECO:0000256" key="5">
    <source>
        <dbReference type="ARBA" id="ARBA00022989"/>
    </source>
</evidence>
<feature type="transmembrane region" description="Helical" evidence="8">
    <location>
        <begin position="387"/>
        <end position="412"/>
    </location>
</feature>
<dbReference type="GO" id="GO:0005886">
    <property type="term" value="C:plasma membrane"/>
    <property type="evidence" value="ECO:0007669"/>
    <property type="project" value="UniProtKB-SubCell"/>
</dbReference>
<comment type="subcellular location">
    <subcellularLocation>
        <location evidence="1">Cell inner membrane</location>
        <topology evidence="1">Multi-pass membrane protein</topology>
    </subcellularLocation>
</comment>
<feature type="transmembrane region" description="Helical" evidence="8">
    <location>
        <begin position="159"/>
        <end position="185"/>
    </location>
</feature>
<feature type="region of interest" description="Disordered" evidence="7">
    <location>
        <begin position="423"/>
        <end position="457"/>
    </location>
</feature>
<evidence type="ECO:0000313" key="10">
    <source>
        <dbReference type="EMBL" id="KUP96822.1"/>
    </source>
</evidence>
<name>A0A147KHN4_THECS</name>
<dbReference type="NCBIfam" id="NF007792">
    <property type="entry name" value="PRK10489.1"/>
    <property type="match status" value="1"/>
</dbReference>
<keyword evidence="3" id="KW-1003">Cell membrane</keyword>
<dbReference type="PANTHER" id="PTHR23513:SF9">
    <property type="entry name" value="ENTEROBACTIN EXPORTER ENTS"/>
    <property type="match status" value="1"/>
</dbReference>
<keyword evidence="5 8" id="KW-1133">Transmembrane helix</keyword>